<accession>A0A0G4AS87</accession>
<dbReference type="Proteomes" id="UP000035656">
    <property type="component" value="Chromosome"/>
</dbReference>
<dbReference type="KEGG" id="pwo:UX70_C0001G0298"/>
<organism evidence="1 2">
    <name type="scientific">Candidatus Wolfebacteria bacterium GW2011_GWB1_47_1</name>
    <dbReference type="NCBI Taxonomy" id="1619007"/>
    <lineage>
        <taxon>Bacteria</taxon>
        <taxon>Candidatus Wolfeibacteriota</taxon>
    </lineage>
</organism>
<dbReference type="AlphaFoldDB" id="A0A0G4AS87"/>
<dbReference type="EMBL" id="CP011209">
    <property type="protein sequence ID" value="AKM78023.1"/>
    <property type="molecule type" value="Genomic_DNA"/>
</dbReference>
<reference evidence="1 2" key="1">
    <citation type="journal article" date="2015" name="Nature">
        <title>rRNA introns, odd ribosomes, and small enigmatic genomes across a large radiation of phyla.</title>
        <authorList>
            <person name="Brown C.T."/>
            <person name="Hug L.A."/>
            <person name="Thomas B.C."/>
            <person name="Sharon I."/>
            <person name="Castelle C.J."/>
            <person name="Singh A."/>
            <person name="Wilkins M.J."/>
            <person name="Williams K.H."/>
            <person name="Banfield J.F."/>
        </authorList>
    </citation>
    <scope>NUCLEOTIDE SEQUENCE [LARGE SCALE GENOMIC DNA]</scope>
</reference>
<name>A0A0G4AS87_9BACT</name>
<evidence type="ECO:0000313" key="1">
    <source>
        <dbReference type="EMBL" id="AKM78023.1"/>
    </source>
</evidence>
<sequence>MKKQIGIIGVLVMVSFLPLTKVHAGWQQTLESRFAIVETFDELQDWTPGGQFYSMAGCETCASNLTLPKKNDGSNSIWTFWNNKGISFQYTPGNGTFVRGDVITGSTSGATETIERVWVLEGKSYIQITSTDGTNKISDFVVGENITSGSKTGTNLQWPLFIADHGPSHTWRGTGKSLMMDLGDNNANDLNPSMEGIGAQRMGLYFGDGISGKSGFKKAHVFFMVKLNPEFFSPCVNPGTQCLVDGYDTVSVIKMFDLNSGFTDITTWGNSADRALVDPNHANYPRLDEYGLNFSVFNLYGGGSTFPESTFFIQAGHVANPSGAPSLYTYLQTISNVRMRNGTSMDVDGFSENNQWFGVEMAQDIGTVNTTDGTTEFWIYDQDGILKGYYVATGENHLKVFDHYYNKFVFGGNRLSAHDGTGGLDARWWVDDLIISGTQIGPTYFSTLASFQGPADVTAPAAPSGLSVI</sequence>
<gene>
    <name evidence="1" type="ORF">UX70_C0001G0298</name>
</gene>
<proteinExistence type="predicted"/>
<protein>
    <submittedName>
        <fullName evidence="1">Uncharacterized protein</fullName>
    </submittedName>
</protein>
<dbReference type="PATRIC" id="fig|1619007.4.peg.292"/>
<dbReference type="STRING" id="1619007.UX70_C0001G0298"/>
<evidence type="ECO:0000313" key="2">
    <source>
        <dbReference type="Proteomes" id="UP000035656"/>
    </source>
</evidence>